<gene>
    <name evidence="5" type="primary">truB</name>
    <name evidence="7" type="ORF">EH55_08945</name>
</gene>
<dbReference type="CDD" id="cd02573">
    <property type="entry name" value="PseudoU_synth_EcTruB"/>
    <property type="match status" value="1"/>
</dbReference>
<dbReference type="EMBL" id="JMKI01000004">
    <property type="protein sequence ID" value="KEJ93417.1"/>
    <property type="molecule type" value="Genomic_DNA"/>
</dbReference>
<keyword evidence="4 5" id="KW-0413">Isomerase</keyword>
<evidence type="ECO:0000256" key="4">
    <source>
        <dbReference type="ARBA" id="ARBA00023235"/>
    </source>
</evidence>
<proteinExistence type="inferred from homology"/>
<evidence type="ECO:0000256" key="3">
    <source>
        <dbReference type="ARBA" id="ARBA00022694"/>
    </source>
</evidence>
<evidence type="ECO:0000256" key="2">
    <source>
        <dbReference type="ARBA" id="ARBA00005642"/>
    </source>
</evidence>
<dbReference type="eggNOG" id="COG0130">
    <property type="taxonomic scope" value="Bacteria"/>
</dbReference>
<dbReference type="PANTHER" id="PTHR13767">
    <property type="entry name" value="TRNA-PSEUDOURIDINE SYNTHASE"/>
    <property type="match status" value="1"/>
</dbReference>
<reference evidence="7 8" key="1">
    <citation type="submission" date="2014-04" db="EMBL/GenBank/DDBJ databases">
        <title>Draft Genome Sequence of Synergistes jonesii.</title>
        <authorList>
            <person name="Coil D.A."/>
            <person name="Eisen J.A."/>
            <person name="Holland-Moritz H.E."/>
        </authorList>
    </citation>
    <scope>NUCLEOTIDE SEQUENCE [LARGE SCALE GENOMIC DNA]</scope>
    <source>
        <strain evidence="7 8">78-1</strain>
    </source>
</reference>
<evidence type="ECO:0000256" key="1">
    <source>
        <dbReference type="ARBA" id="ARBA00000385"/>
    </source>
</evidence>
<comment type="function">
    <text evidence="5">Responsible for synthesis of pseudouridine from uracil-55 in the psi GC loop of transfer RNAs.</text>
</comment>
<keyword evidence="8" id="KW-1185">Reference proteome</keyword>
<dbReference type="InterPro" id="IPR014780">
    <property type="entry name" value="tRNA_psdUridine_synth_TruB"/>
</dbReference>
<comment type="caution">
    <text evidence="7">The sequence shown here is derived from an EMBL/GenBank/DDBJ whole genome shotgun (WGS) entry which is preliminary data.</text>
</comment>
<dbReference type="InterPro" id="IPR020103">
    <property type="entry name" value="PsdUridine_synth_cat_dom_sf"/>
</dbReference>
<dbReference type="AlphaFoldDB" id="A0A073J6S7"/>
<dbReference type="Gene3D" id="3.30.2350.10">
    <property type="entry name" value="Pseudouridine synthase"/>
    <property type="match status" value="1"/>
</dbReference>
<sequence>MSVSGILPVNKPEGLRSTDCVQKIRSILGRSLKVGHGGTLDSTASGLLVILVGQATRLSNFVMELPKVYEAEVALGRGTTTDDASGETTERAPWGHVTDSALDSALCAFFGWRMQRPPAVSAVHVGGERAHAIARSGRSVLPEAKPVCFLDIARLTPLDENGRVRFRVSCRRGTYVRSFARDLGGLLGTAAHLSGLIRLSSGPFSADKAKPAAELFEMTREELAAEMIPTPALRRIFPSYEADRGAYEKLSHGQKVSLLGLKRRLPHLAQPLRGRVIVASEKIFSVCAEARRGGSWELAPEVNILIEGDGE</sequence>
<feature type="active site" description="Nucleophile" evidence="5">
    <location>
        <position position="41"/>
    </location>
</feature>
<dbReference type="NCBIfam" id="TIGR00431">
    <property type="entry name" value="TruB"/>
    <property type="match status" value="1"/>
</dbReference>
<dbReference type="Pfam" id="PF01509">
    <property type="entry name" value="TruB_N"/>
    <property type="match status" value="1"/>
</dbReference>
<dbReference type="PANTHER" id="PTHR13767:SF2">
    <property type="entry name" value="PSEUDOURIDYLATE SYNTHASE TRUB1"/>
    <property type="match status" value="1"/>
</dbReference>
<evidence type="ECO:0000256" key="5">
    <source>
        <dbReference type="HAMAP-Rule" id="MF_01080"/>
    </source>
</evidence>
<dbReference type="GO" id="GO:0031119">
    <property type="term" value="P:tRNA pseudouridine synthesis"/>
    <property type="evidence" value="ECO:0007669"/>
    <property type="project" value="UniProtKB-UniRule"/>
</dbReference>
<evidence type="ECO:0000313" key="7">
    <source>
        <dbReference type="EMBL" id="KEJ93417.1"/>
    </source>
</evidence>
<evidence type="ECO:0000259" key="6">
    <source>
        <dbReference type="Pfam" id="PF01509"/>
    </source>
</evidence>
<comment type="catalytic activity">
    <reaction evidence="1 5">
        <text>uridine(55) in tRNA = pseudouridine(55) in tRNA</text>
        <dbReference type="Rhea" id="RHEA:42532"/>
        <dbReference type="Rhea" id="RHEA-COMP:10101"/>
        <dbReference type="Rhea" id="RHEA-COMP:10102"/>
        <dbReference type="ChEBI" id="CHEBI:65314"/>
        <dbReference type="ChEBI" id="CHEBI:65315"/>
        <dbReference type="EC" id="5.4.99.25"/>
    </reaction>
</comment>
<name>A0A073J6S7_9BACT</name>
<dbReference type="RefSeq" id="WP_037974259.1">
    <property type="nucleotide sequence ID" value="NZ_JMKI01000004.1"/>
</dbReference>
<keyword evidence="3 5" id="KW-0819">tRNA processing</keyword>
<dbReference type="PATRIC" id="fig|2754.20.peg.1614"/>
<organism evidence="7 8">
    <name type="scientific">Synergistes jonesii</name>
    <dbReference type="NCBI Taxonomy" id="2754"/>
    <lineage>
        <taxon>Bacteria</taxon>
        <taxon>Thermotogati</taxon>
        <taxon>Synergistota</taxon>
        <taxon>Synergistia</taxon>
        <taxon>Synergistales</taxon>
        <taxon>Synergistaceae</taxon>
        <taxon>Synergistes</taxon>
    </lineage>
</organism>
<dbReference type="STRING" id="2754.EH55_08945"/>
<dbReference type="GO" id="GO:0160148">
    <property type="term" value="F:tRNA pseudouridine(55) synthase activity"/>
    <property type="evidence" value="ECO:0007669"/>
    <property type="project" value="UniProtKB-EC"/>
</dbReference>
<comment type="similarity">
    <text evidence="2 5">Belongs to the pseudouridine synthase TruB family. Type 1 subfamily.</text>
</comment>
<dbReference type="HAMAP" id="MF_01080">
    <property type="entry name" value="TruB_bact"/>
    <property type="match status" value="1"/>
</dbReference>
<dbReference type="SUPFAM" id="SSF55120">
    <property type="entry name" value="Pseudouridine synthase"/>
    <property type="match status" value="1"/>
</dbReference>
<protein>
    <recommendedName>
        <fullName evidence="5">tRNA pseudouridine synthase B</fullName>
        <ecNumber evidence="5">5.4.99.25</ecNumber>
    </recommendedName>
    <alternativeName>
        <fullName evidence="5">tRNA pseudouridine(55) synthase</fullName>
        <shortName evidence="5">Psi55 synthase</shortName>
    </alternativeName>
    <alternativeName>
        <fullName evidence="5">tRNA pseudouridylate synthase</fullName>
    </alternativeName>
    <alternativeName>
        <fullName evidence="5">tRNA-uridine isomerase</fullName>
    </alternativeName>
</protein>
<dbReference type="GO" id="GO:0003723">
    <property type="term" value="F:RNA binding"/>
    <property type="evidence" value="ECO:0007669"/>
    <property type="project" value="InterPro"/>
</dbReference>
<dbReference type="EC" id="5.4.99.25" evidence="5"/>
<dbReference type="Proteomes" id="UP000027665">
    <property type="component" value="Unassembled WGS sequence"/>
</dbReference>
<dbReference type="GO" id="GO:1990481">
    <property type="term" value="P:mRNA pseudouridine synthesis"/>
    <property type="evidence" value="ECO:0007669"/>
    <property type="project" value="TreeGrafter"/>
</dbReference>
<evidence type="ECO:0000313" key="8">
    <source>
        <dbReference type="Proteomes" id="UP000027665"/>
    </source>
</evidence>
<accession>A0A073J6S7</accession>
<dbReference type="GeneID" id="90982597"/>
<dbReference type="InterPro" id="IPR002501">
    <property type="entry name" value="PsdUridine_synth_N"/>
</dbReference>
<feature type="domain" description="Pseudouridine synthase II N-terminal" evidence="6">
    <location>
        <begin position="28"/>
        <end position="176"/>
    </location>
</feature>
<dbReference type="OrthoDB" id="9802309at2"/>